<dbReference type="NCBIfam" id="TIGR00044">
    <property type="entry name" value="YggS family pyridoxal phosphate-dependent enzyme"/>
    <property type="match status" value="1"/>
</dbReference>
<dbReference type="InterPro" id="IPR001608">
    <property type="entry name" value="Ala_racemase_N"/>
</dbReference>
<dbReference type="HAMAP" id="MF_02087">
    <property type="entry name" value="PLP_homeostasis"/>
    <property type="match status" value="1"/>
</dbReference>
<feature type="domain" description="Alanine racemase N-terminal" evidence="2">
    <location>
        <begin position="26"/>
        <end position="228"/>
    </location>
</feature>
<dbReference type="Gene3D" id="3.20.20.10">
    <property type="entry name" value="Alanine racemase"/>
    <property type="match status" value="1"/>
</dbReference>
<accession>A0A645A9G6</accession>
<dbReference type="FunFam" id="3.20.20.10:FF:000018">
    <property type="entry name" value="Pyridoxal phosphate homeostasis protein"/>
    <property type="match status" value="1"/>
</dbReference>
<evidence type="ECO:0000259" key="2">
    <source>
        <dbReference type="Pfam" id="PF01168"/>
    </source>
</evidence>
<protein>
    <submittedName>
        <fullName evidence="3">Pyridoxal phosphate homeostasis protein</fullName>
    </submittedName>
</protein>
<evidence type="ECO:0000313" key="3">
    <source>
        <dbReference type="EMBL" id="MPM49546.1"/>
    </source>
</evidence>
<evidence type="ECO:0000256" key="1">
    <source>
        <dbReference type="ARBA" id="ARBA00022898"/>
    </source>
</evidence>
<gene>
    <name evidence="3" type="primary">yggS_10</name>
    <name evidence="3" type="ORF">SDC9_96276</name>
</gene>
<dbReference type="InterPro" id="IPR029066">
    <property type="entry name" value="PLP-binding_barrel"/>
</dbReference>
<dbReference type="PIRSF" id="PIRSF004848">
    <property type="entry name" value="YBL036c_PLPDEIII"/>
    <property type="match status" value="1"/>
</dbReference>
<reference evidence="3" key="1">
    <citation type="submission" date="2019-08" db="EMBL/GenBank/DDBJ databases">
        <authorList>
            <person name="Kucharzyk K."/>
            <person name="Murdoch R.W."/>
            <person name="Higgins S."/>
            <person name="Loffler F."/>
        </authorList>
    </citation>
    <scope>NUCLEOTIDE SEQUENCE</scope>
</reference>
<dbReference type="SUPFAM" id="SSF51419">
    <property type="entry name" value="PLP-binding barrel"/>
    <property type="match status" value="1"/>
</dbReference>
<dbReference type="CDD" id="cd00635">
    <property type="entry name" value="PLPDE_III_YBL036c_like"/>
    <property type="match status" value="1"/>
</dbReference>
<dbReference type="PANTHER" id="PTHR10146:SF14">
    <property type="entry name" value="PYRIDOXAL PHOSPHATE HOMEOSTASIS PROTEIN"/>
    <property type="match status" value="1"/>
</dbReference>
<dbReference type="GO" id="GO:0030170">
    <property type="term" value="F:pyridoxal phosphate binding"/>
    <property type="evidence" value="ECO:0007669"/>
    <property type="project" value="InterPro"/>
</dbReference>
<dbReference type="PANTHER" id="PTHR10146">
    <property type="entry name" value="PROLINE SYNTHETASE CO-TRANSCRIBED BACTERIAL HOMOLOG PROTEIN"/>
    <property type="match status" value="1"/>
</dbReference>
<dbReference type="Pfam" id="PF01168">
    <property type="entry name" value="Ala_racemase_N"/>
    <property type="match status" value="1"/>
</dbReference>
<name>A0A645A9G6_9ZZZZ</name>
<keyword evidence="1" id="KW-0663">Pyridoxal phosphate</keyword>
<dbReference type="AlphaFoldDB" id="A0A645A9G6"/>
<comment type="caution">
    <text evidence="3">The sequence shown here is derived from an EMBL/GenBank/DDBJ whole genome shotgun (WGS) entry which is preliminary data.</text>
</comment>
<dbReference type="EMBL" id="VSSQ01012573">
    <property type="protein sequence ID" value="MPM49546.1"/>
    <property type="molecule type" value="Genomic_DNA"/>
</dbReference>
<proteinExistence type="inferred from homology"/>
<sequence>MGIYDNVMRVREGIAAAAAAAGRSEKDITLVAVSKTFGADKINEAVAAGALNIGENYVQEFMEKLPLIDQAATLHFIGHLQSNKAKNVVGKVKYIQSCDRMSLAEEIERQARKLGTLQDVLIEINAGNEASKSGISIEEAGELIFKVGEMPHIRVQGLMAIPPHVDDPAASRPYFERLYKLFLDMDSKKSDNSTINMSVLSMGMSGDYEEAIRCGSTMVRVGTAIFGQRIYTK</sequence>
<dbReference type="InterPro" id="IPR011078">
    <property type="entry name" value="PyrdxlP_homeostasis"/>
</dbReference>
<organism evidence="3">
    <name type="scientific">bioreactor metagenome</name>
    <dbReference type="NCBI Taxonomy" id="1076179"/>
    <lineage>
        <taxon>unclassified sequences</taxon>
        <taxon>metagenomes</taxon>
        <taxon>ecological metagenomes</taxon>
    </lineage>
</organism>